<keyword evidence="1" id="KW-0175">Coiled coil</keyword>
<feature type="coiled-coil region" evidence="1">
    <location>
        <begin position="14"/>
        <end position="41"/>
    </location>
</feature>
<reference evidence="2" key="1">
    <citation type="journal article" date="2021" name="Proc. Natl. Acad. Sci. U.S.A.">
        <title>A Catalog of Tens of Thousands of Viruses from Human Metagenomes Reveals Hidden Associations with Chronic Diseases.</title>
        <authorList>
            <person name="Tisza M.J."/>
            <person name="Buck C.B."/>
        </authorList>
    </citation>
    <scope>NUCLEOTIDE SEQUENCE</scope>
    <source>
        <strain evidence="2">CtUml7</strain>
    </source>
</reference>
<evidence type="ECO:0000256" key="1">
    <source>
        <dbReference type="SAM" id="Coils"/>
    </source>
</evidence>
<proteinExistence type="predicted"/>
<name>A0A8S5V9N3_9CAUD</name>
<evidence type="ECO:0000313" key="2">
    <source>
        <dbReference type="EMBL" id="DAG03428.1"/>
    </source>
</evidence>
<sequence>MGIEERELNEFNRADIIAGKIQQIRANIKALEEEYPRQRTRGEAYQKRRNQYLRMMKQYTNEFVKLISLRDLYKVIISRTTAESRVMYIYHLKESEIRYLLNRLGILSYRIVKIETSETLDLQMIL</sequence>
<accession>A0A8S5V9N3</accession>
<protein>
    <submittedName>
        <fullName evidence="2">Uncharacterized protein</fullName>
    </submittedName>
</protein>
<dbReference type="EMBL" id="BK016230">
    <property type="protein sequence ID" value="DAG03428.1"/>
    <property type="molecule type" value="Genomic_DNA"/>
</dbReference>
<organism evidence="2">
    <name type="scientific">Ackermannviridae sp. ctUml7</name>
    <dbReference type="NCBI Taxonomy" id="2825753"/>
    <lineage>
        <taxon>Viruses</taxon>
        <taxon>Duplodnaviria</taxon>
        <taxon>Heunggongvirae</taxon>
        <taxon>Uroviricota</taxon>
        <taxon>Caudoviricetes</taxon>
        <taxon>Pantevenvirales</taxon>
        <taxon>Ackermannviridae</taxon>
    </lineage>
</organism>